<dbReference type="Proteomes" id="UP000253551">
    <property type="component" value="Unassembled WGS sequence"/>
</dbReference>
<protein>
    <submittedName>
        <fullName evidence="2">Uncharacterized protein</fullName>
    </submittedName>
</protein>
<dbReference type="OrthoDB" id="2267579at2759"/>
<feature type="compositionally biased region" description="Gly residues" evidence="1">
    <location>
        <begin position="213"/>
        <end position="225"/>
    </location>
</feature>
<gene>
    <name evidence="2" type="ORF">CU098_013751</name>
</gene>
<feature type="compositionally biased region" description="Polar residues" evidence="1">
    <location>
        <begin position="195"/>
        <end position="209"/>
    </location>
</feature>
<feature type="region of interest" description="Disordered" evidence="1">
    <location>
        <begin position="195"/>
        <end position="248"/>
    </location>
</feature>
<evidence type="ECO:0000313" key="3">
    <source>
        <dbReference type="Proteomes" id="UP000253551"/>
    </source>
</evidence>
<reference evidence="2 3" key="1">
    <citation type="journal article" date="2018" name="G3 (Bethesda)">
        <title>Phylogenetic and Phylogenomic Definition of Rhizopus Species.</title>
        <authorList>
            <person name="Gryganskyi A.P."/>
            <person name="Golan J."/>
            <person name="Dolatabadi S."/>
            <person name="Mondo S."/>
            <person name="Robb S."/>
            <person name="Idnurm A."/>
            <person name="Muszewska A."/>
            <person name="Steczkiewicz K."/>
            <person name="Masonjones S."/>
            <person name="Liao H.L."/>
            <person name="Gajdeczka M.T."/>
            <person name="Anike F."/>
            <person name="Vuek A."/>
            <person name="Anishchenko I.M."/>
            <person name="Voigt K."/>
            <person name="de Hoog G.S."/>
            <person name="Smith M.E."/>
            <person name="Heitman J."/>
            <person name="Vilgalys R."/>
            <person name="Stajich J.E."/>
        </authorList>
    </citation>
    <scope>NUCLEOTIDE SEQUENCE [LARGE SCALE GENOMIC DNA]</scope>
    <source>
        <strain evidence="2 3">LSU 92-RS-03</strain>
    </source>
</reference>
<evidence type="ECO:0000313" key="2">
    <source>
        <dbReference type="EMBL" id="RCI06232.1"/>
    </source>
</evidence>
<feature type="compositionally biased region" description="Polar residues" evidence="1">
    <location>
        <begin position="233"/>
        <end position="248"/>
    </location>
</feature>
<sequence>MSNINDLTSEQIKELLHLSRRFKDKELRDEAPSHFDLPEEINDELENSSKIELKNKLKKDNQQNLSPELKKFQVDAAQTVSAIGKGADRLRTAGRGAAEIFLDFQFIIKEGGSEEDMEAVLEKLKRLAVYSFATGKELDQDAKELSTRALRLPESLRYLEDDNEDDKDLFFSSDVVEKIQRTRFDEVMLKGAQQQYGGFQKSRGNQYKSTYRGRGGYSNGRGNFFGRGRSKGSPFNQQSNDSTTQSPN</sequence>
<proteinExistence type="predicted"/>
<comment type="caution">
    <text evidence="2">The sequence shown here is derived from an EMBL/GenBank/DDBJ whole genome shotgun (WGS) entry which is preliminary data.</text>
</comment>
<accession>A0A367KWH5</accession>
<organism evidence="2 3">
    <name type="scientific">Rhizopus stolonifer</name>
    <name type="common">Rhizopus nigricans</name>
    <dbReference type="NCBI Taxonomy" id="4846"/>
    <lineage>
        <taxon>Eukaryota</taxon>
        <taxon>Fungi</taxon>
        <taxon>Fungi incertae sedis</taxon>
        <taxon>Mucoromycota</taxon>
        <taxon>Mucoromycotina</taxon>
        <taxon>Mucoromycetes</taxon>
        <taxon>Mucorales</taxon>
        <taxon>Mucorineae</taxon>
        <taxon>Rhizopodaceae</taxon>
        <taxon>Rhizopus</taxon>
    </lineage>
</organism>
<dbReference type="AlphaFoldDB" id="A0A367KWH5"/>
<keyword evidence="3" id="KW-1185">Reference proteome</keyword>
<dbReference type="EMBL" id="PJQM01000201">
    <property type="protein sequence ID" value="RCI06232.1"/>
    <property type="molecule type" value="Genomic_DNA"/>
</dbReference>
<evidence type="ECO:0000256" key="1">
    <source>
        <dbReference type="SAM" id="MobiDB-lite"/>
    </source>
</evidence>
<dbReference type="STRING" id="4846.A0A367KWH5"/>
<name>A0A367KWH5_RHIST</name>